<protein>
    <submittedName>
        <fullName evidence="1">Adenylate kinase</fullName>
        <ecNumber evidence="1">2.7.4.3</ecNumber>
    </submittedName>
</protein>
<keyword evidence="2" id="KW-1185">Reference proteome</keyword>
<evidence type="ECO:0000313" key="1">
    <source>
        <dbReference type="EMBL" id="TSD14000.1"/>
    </source>
</evidence>
<dbReference type="Pfam" id="PF13207">
    <property type="entry name" value="AAA_17"/>
    <property type="match status" value="1"/>
</dbReference>
<sequence length="190" mass="20477">MGVTVLAGVPGVGLTALAERARKQLSDEYELVNFGDVMLEQAVANDLVETRGDLAGLPRETTRRLQRRAGEYVADRSDAAEVLLTTHLVVETDVGLLPGLPDAVLRDVDPDLLVVVETTPETVRERRTESPRGYEDETALAIEFEQDFNRTAAFEYAVAADAPVRLVENEADVAAGAEALAAAVSDRAED</sequence>
<organism evidence="1 2">
    <name type="scientific">Haloglomus irregulare</name>
    <dbReference type="NCBI Taxonomy" id="2234134"/>
    <lineage>
        <taxon>Archaea</taxon>
        <taxon>Methanobacteriati</taxon>
        <taxon>Methanobacteriota</taxon>
        <taxon>Stenosarchaea group</taxon>
        <taxon>Halobacteria</taxon>
        <taxon>Halobacteriales</taxon>
        <taxon>Natronomonadaceae</taxon>
        <taxon>Haloglomus</taxon>
    </lineage>
</organism>
<comment type="caution">
    <text evidence="1">The sequence shown here is derived from an EMBL/GenBank/DDBJ whole genome shotgun (WGS) entry which is preliminary data.</text>
</comment>
<reference evidence="1 2" key="1">
    <citation type="submission" date="2018-06" db="EMBL/GenBank/DDBJ databases">
        <title>Natronomonas sp. F16-60 a new haloarchaeon isolated from a solar saltern of Isla Cristina, Huelva, Spain.</title>
        <authorList>
            <person name="Duran-Viseras A."/>
            <person name="Sanchez-Porro C."/>
            <person name="Ventosa A."/>
        </authorList>
    </citation>
    <scope>NUCLEOTIDE SEQUENCE [LARGE SCALE GENOMIC DNA]</scope>
    <source>
        <strain evidence="1 2">F16-60</strain>
    </source>
</reference>
<evidence type="ECO:0000313" key="2">
    <source>
        <dbReference type="Proteomes" id="UP000319894"/>
    </source>
</evidence>
<keyword evidence="1" id="KW-0808">Transferase</keyword>
<accession>A0A554NAJ8</accession>
<dbReference type="AlphaFoldDB" id="A0A554NAJ8"/>
<proteinExistence type="predicted"/>
<keyword evidence="1" id="KW-0418">Kinase</keyword>
<dbReference type="EC" id="2.7.4.3" evidence="1"/>
<dbReference type="Gene3D" id="3.40.50.300">
    <property type="entry name" value="P-loop containing nucleotide triphosphate hydrolases"/>
    <property type="match status" value="1"/>
</dbReference>
<dbReference type="Proteomes" id="UP000319894">
    <property type="component" value="Unassembled WGS sequence"/>
</dbReference>
<dbReference type="SUPFAM" id="SSF52540">
    <property type="entry name" value="P-loop containing nucleoside triphosphate hydrolases"/>
    <property type="match status" value="1"/>
</dbReference>
<dbReference type="OrthoDB" id="26198at2157"/>
<dbReference type="RefSeq" id="WP_144262051.1">
    <property type="nucleotide sequence ID" value="NZ_QMDX01000005.1"/>
</dbReference>
<name>A0A554NAJ8_9EURY</name>
<dbReference type="GO" id="GO:0004017">
    <property type="term" value="F:AMP kinase activity"/>
    <property type="evidence" value="ECO:0007669"/>
    <property type="project" value="UniProtKB-EC"/>
</dbReference>
<dbReference type="NCBIfam" id="NF003122">
    <property type="entry name" value="PRK04040.1"/>
    <property type="match status" value="1"/>
</dbReference>
<dbReference type="InterPro" id="IPR027417">
    <property type="entry name" value="P-loop_NTPase"/>
</dbReference>
<dbReference type="EMBL" id="QMDX01000005">
    <property type="protein sequence ID" value="TSD14000.1"/>
    <property type="molecule type" value="Genomic_DNA"/>
</dbReference>
<dbReference type="InParanoid" id="A0A554NAJ8"/>
<dbReference type="FunCoup" id="A0A554NAJ8">
    <property type="interactions" value="84"/>
</dbReference>
<gene>
    <name evidence="1" type="ORF">DP107_10180</name>
</gene>